<dbReference type="Gene3D" id="3.40.950.10">
    <property type="entry name" value="Fe-only Hydrogenase (Larger Subunit), Chain L, domain 3"/>
    <property type="match status" value="1"/>
</dbReference>
<feature type="domain" description="Iron hydrogenase small subunit" evidence="4">
    <location>
        <begin position="414"/>
        <end position="470"/>
    </location>
</feature>
<keyword evidence="2" id="KW-0408">Iron</keyword>
<dbReference type="PANTHER" id="PTHR11615">
    <property type="entry name" value="NITRATE, FORMATE, IRON DEHYDROGENASE"/>
    <property type="match status" value="1"/>
</dbReference>
<comment type="function">
    <text evidence="3">Component of the cytosolic iron-sulfur (Fe/S) protein assembly machinery. Required for maturation of extramitochondrial Fe/S proteins.</text>
</comment>
<dbReference type="EMBL" id="BPLQ01001732">
    <property type="protein sequence ID" value="GIX84616.1"/>
    <property type="molecule type" value="Genomic_DNA"/>
</dbReference>
<dbReference type="GO" id="GO:0051536">
    <property type="term" value="F:iron-sulfur cluster binding"/>
    <property type="evidence" value="ECO:0007669"/>
    <property type="project" value="UniProtKB-KW"/>
</dbReference>
<dbReference type="Pfam" id="PF02906">
    <property type="entry name" value="Fe_hyd_lg_C"/>
    <property type="match status" value="1"/>
</dbReference>
<proteinExistence type="inferred from homology"/>
<evidence type="ECO:0000313" key="5">
    <source>
        <dbReference type="EMBL" id="GIX84616.1"/>
    </source>
</evidence>
<dbReference type="Gene3D" id="3.40.50.1780">
    <property type="match status" value="1"/>
</dbReference>
<dbReference type="AlphaFoldDB" id="A0AAV4NIJ3"/>
<evidence type="ECO:0000256" key="1">
    <source>
        <dbReference type="ARBA" id="ARBA00006596"/>
    </source>
</evidence>
<organism evidence="5 6">
    <name type="scientific">Caerostris darwini</name>
    <dbReference type="NCBI Taxonomy" id="1538125"/>
    <lineage>
        <taxon>Eukaryota</taxon>
        <taxon>Metazoa</taxon>
        <taxon>Ecdysozoa</taxon>
        <taxon>Arthropoda</taxon>
        <taxon>Chelicerata</taxon>
        <taxon>Arachnida</taxon>
        <taxon>Araneae</taxon>
        <taxon>Araneomorphae</taxon>
        <taxon>Entelegynae</taxon>
        <taxon>Araneoidea</taxon>
        <taxon>Araneidae</taxon>
        <taxon>Caerostris</taxon>
    </lineage>
</organism>
<dbReference type="Proteomes" id="UP001054837">
    <property type="component" value="Unassembled WGS sequence"/>
</dbReference>
<reference evidence="5 6" key="1">
    <citation type="submission" date="2021-06" db="EMBL/GenBank/DDBJ databases">
        <title>Caerostris darwini draft genome.</title>
        <authorList>
            <person name="Kono N."/>
            <person name="Arakawa K."/>
        </authorList>
    </citation>
    <scope>NUCLEOTIDE SEQUENCE [LARGE SCALE GENOMIC DNA]</scope>
</reference>
<dbReference type="SMART" id="SM00902">
    <property type="entry name" value="Fe_hyd_SSU"/>
    <property type="match status" value="1"/>
</dbReference>
<evidence type="ECO:0000256" key="3">
    <source>
        <dbReference type="ARBA" id="ARBA00025700"/>
    </source>
</evidence>
<protein>
    <submittedName>
        <fullName evidence="5">Cytosolic Fe-S cluster assembly factor narfl</fullName>
    </submittedName>
</protein>
<dbReference type="InterPro" id="IPR004108">
    <property type="entry name" value="Fe_hydrogenase_lsu_C"/>
</dbReference>
<evidence type="ECO:0000259" key="4">
    <source>
        <dbReference type="SMART" id="SM00902"/>
    </source>
</evidence>
<dbReference type="InterPro" id="IPR009016">
    <property type="entry name" value="Fe_hydrogenase"/>
</dbReference>
<sequence length="480" mass="54064">MTSMFSGALQLTDLNDFITPSQECIKPIKLTKKDNKGGQVVVTDDGDYFETNADGLKDKLEKAKITLNDCLACSGCITSAESILITQQSQEELYRIIEENKKFEVNNEKEKIKTLVISISPQSRASLAAKYNLDIETTAKKLTSFFHKLGIKYVLDTTLSREFSLIESLKEFIRRYKSKDTEPKALPMLSSACPGWICYAEKTHGEYVLPYISTVKSPQQIMGSLVKDYLATKLNLTCNQIYHVTVMPCFDKKLEASRNDFFNNDYESREVDCVITSVEVDAMLNSEGISLNELPSENLDEISTDMPLDFKLYSHSGSTSGGFSDHIFLHAAKELFGDTVSDIQYKTLRNQDLKEVILEKDGVIVLRFAIANGFRNIQNVIQKLKRGKSPYHFVEIMACPAGCANGGAQIRAVEESPKDLLKKVEELYYSIPVKEPGENPLVQKLYEDWLGGPDTDKAQQMLHTQYHAVQKVNNGLFIKW</sequence>
<keyword evidence="6" id="KW-1185">Reference proteome</keyword>
<comment type="similarity">
    <text evidence="1">Belongs to the NARF family.</text>
</comment>
<evidence type="ECO:0000313" key="6">
    <source>
        <dbReference type="Proteomes" id="UP001054837"/>
    </source>
</evidence>
<keyword evidence="2" id="KW-0479">Metal-binding</keyword>
<comment type="caution">
    <text evidence="5">The sequence shown here is derived from an EMBL/GenBank/DDBJ whole genome shotgun (WGS) entry which is preliminary data.</text>
</comment>
<name>A0AAV4NIJ3_9ARAC</name>
<dbReference type="Pfam" id="PF02256">
    <property type="entry name" value="Fe_hyd_SSU"/>
    <property type="match status" value="1"/>
</dbReference>
<keyword evidence="2" id="KW-0411">Iron-sulfur</keyword>
<evidence type="ECO:0000256" key="2">
    <source>
        <dbReference type="ARBA" id="ARBA00023014"/>
    </source>
</evidence>
<accession>A0AAV4NIJ3</accession>
<gene>
    <name evidence="5" type="primary">narfl</name>
    <name evidence="5" type="ORF">CDAR_552081</name>
</gene>
<dbReference type="InterPro" id="IPR050340">
    <property type="entry name" value="Cytosolic_Fe-S_CAF"/>
</dbReference>
<dbReference type="InterPro" id="IPR003149">
    <property type="entry name" value="Fe_hydrogenase_ssu"/>
</dbReference>
<dbReference type="SUPFAM" id="SSF53920">
    <property type="entry name" value="Fe-only hydrogenase"/>
    <property type="match status" value="1"/>
</dbReference>